<dbReference type="EMBL" id="FNHS01000003">
    <property type="protein sequence ID" value="SDM73749.1"/>
    <property type="molecule type" value="Genomic_DNA"/>
</dbReference>
<keyword evidence="3" id="KW-1185">Reference proteome</keyword>
<keyword evidence="1" id="KW-0732">Signal</keyword>
<evidence type="ECO:0008006" key="4">
    <source>
        <dbReference type="Google" id="ProtNLM"/>
    </source>
</evidence>
<evidence type="ECO:0000256" key="1">
    <source>
        <dbReference type="SAM" id="SignalP"/>
    </source>
</evidence>
<dbReference type="Proteomes" id="UP000198704">
    <property type="component" value="Unassembled WGS sequence"/>
</dbReference>
<sequence length="125" mass="12952">MRMASILLALLLAGPAVAQVPAAPAPAPASPLDSYADAATTTIIAEQSCPGVQMKAGQLTNLRLAARVNTGQEPALQEKLRTRATQVRQQLAEVGRDAWCANALAAFGPDGTVARGVLVPNARIR</sequence>
<accession>A0A1G9VNL7</accession>
<feature type="chain" id="PRO_5011736152" description="UrcA family protein" evidence="1">
    <location>
        <begin position="19"/>
        <end position="125"/>
    </location>
</feature>
<evidence type="ECO:0000313" key="3">
    <source>
        <dbReference type="Proteomes" id="UP000198704"/>
    </source>
</evidence>
<proteinExistence type="predicted"/>
<protein>
    <recommendedName>
        <fullName evidence="4">UrcA family protein</fullName>
    </recommendedName>
</protein>
<evidence type="ECO:0000313" key="2">
    <source>
        <dbReference type="EMBL" id="SDM73749.1"/>
    </source>
</evidence>
<name>A0A1G9VNL7_9HYPH</name>
<organism evidence="2 3">
    <name type="scientific">Methylobacterium phyllostachyos</name>
    <dbReference type="NCBI Taxonomy" id="582672"/>
    <lineage>
        <taxon>Bacteria</taxon>
        <taxon>Pseudomonadati</taxon>
        <taxon>Pseudomonadota</taxon>
        <taxon>Alphaproteobacteria</taxon>
        <taxon>Hyphomicrobiales</taxon>
        <taxon>Methylobacteriaceae</taxon>
        <taxon>Methylobacterium</taxon>
    </lineage>
</organism>
<dbReference type="AlphaFoldDB" id="A0A1G9VNL7"/>
<dbReference type="STRING" id="582672.SAMN05216360_103247"/>
<feature type="signal peptide" evidence="1">
    <location>
        <begin position="1"/>
        <end position="18"/>
    </location>
</feature>
<reference evidence="3" key="1">
    <citation type="submission" date="2016-10" db="EMBL/GenBank/DDBJ databases">
        <authorList>
            <person name="Varghese N."/>
            <person name="Submissions S."/>
        </authorList>
    </citation>
    <scope>NUCLEOTIDE SEQUENCE [LARGE SCALE GENOMIC DNA]</scope>
    <source>
        <strain evidence="3">BL47</strain>
    </source>
</reference>
<dbReference type="OrthoDB" id="7996905at2"/>
<gene>
    <name evidence="2" type="ORF">SAMN05216360_103247</name>
</gene>